<name>A0A6G3MGI1_HENSL</name>
<keyword evidence="2" id="KW-0223">Dioxygenase</keyword>
<dbReference type="SUPFAM" id="SSF48484">
    <property type="entry name" value="Lipoxigenase"/>
    <property type="match status" value="1"/>
</dbReference>
<dbReference type="AlphaFoldDB" id="A0A6G3MGI1"/>
<dbReference type="InterPro" id="IPR000907">
    <property type="entry name" value="LipOase"/>
</dbReference>
<proteinExistence type="predicted"/>
<organism evidence="5">
    <name type="scientific">Henneguya salminicola</name>
    <name type="common">Myxosporean</name>
    <dbReference type="NCBI Taxonomy" id="69463"/>
    <lineage>
        <taxon>Eukaryota</taxon>
        <taxon>Metazoa</taxon>
        <taxon>Cnidaria</taxon>
        <taxon>Myxozoa</taxon>
        <taxon>Myxosporea</taxon>
        <taxon>Bivalvulida</taxon>
        <taxon>Platysporina</taxon>
        <taxon>Myxobolidae</taxon>
        <taxon>Henneguya</taxon>
    </lineage>
</organism>
<evidence type="ECO:0000313" key="5">
    <source>
        <dbReference type="EMBL" id="NDJ93145.1"/>
    </source>
</evidence>
<dbReference type="InterPro" id="IPR013819">
    <property type="entry name" value="LipOase_C"/>
</dbReference>
<feature type="domain" description="Lipoxygenase" evidence="4">
    <location>
        <begin position="1"/>
        <end position="210"/>
    </location>
</feature>
<accession>A0A6G3MGI1</accession>
<dbReference type="GO" id="GO:0016702">
    <property type="term" value="F:oxidoreductase activity, acting on single donors with incorporation of molecular oxygen, incorporation of two atoms of oxygen"/>
    <property type="evidence" value="ECO:0007669"/>
    <property type="project" value="InterPro"/>
</dbReference>
<evidence type="ECO:0000256" key="1">
    <source>
        <dbReference type="ARBA" id="ARBA00022723"/>
    </source>
</evidence>
<dbReference type="InterPro" id="IPR036226">
    <property type="entry name" value="LipOase_C_sf"/>
</dbReference>
<dbReference type="GO" id="GO:0034440">
    <property type="term" value="P:lipid oxidation"/>
    <property type="evidence" value="ECO:0007669"/>
    <property type="project" value="InterPro"/>
</dbReference>
<dbReference type="Gene3D" id="1.20.245.10">
    <property type="entry name" value="Lipoxygenase-1, Domain 5"/>
    <property type="match status" value="1"/>
</dbReference>
<protein>
    <submittedName>
        <fullName evidence="5">Allene oxide synthase-lipoxygenase protein (Trinotate prediction)</fullName>
    </submittedName>
</protein>
<dbReference type="Pfam" id="PF00305">
    <property type="entry name" value="Lipoxygenase"/>
    <property type="match status" value="1"/>
</dbReference>
<sequence>MRSDIIPIYPYRDDALLLFDAFHTYVKEILALYYDNLKKLKEDYEVQNWAKELTCSTGASIKGVFGNGSFDKLEDLEKTITSILYMSFIHHPAIALPQYDNYCSFTTYSTLLMRDPPLHGISSNNWPNQLIFLPTKNKCVEMLAINMALSDREANGVGNFNIQYLYDHKAIDIKKRLITQLRHISHVINDRNAVRKIKYNYLNPISTKSN</sequence>
<keyword evidence="1" id="KW-0479">Metal-binding</keyword>
<dbReference type="EMBL" id="GHBP01002604">
    <property type="protein sequence ID" value="NDJ93145.1"/>
    <property type="molecule type" value="Transcribed_RNA"/>
</dbReference>
<evidence type="ECO:0000256" key="2">
    <source>
        <dbReference type="ARBA" id="ARBA00022964"/>
    </source>
</evidence>
<dbReference type="GO" id="GO:0046872">
    <property type="term" value="F:metal ion binding"/>
    <property type="evidence" value="ECO:0007669"/>
    <property type="project" value="UniProtKB-KW"/>
</dbReference>
<keyword evidence="3" id="KW-0560">Oxidoreductase</keyword>
<dbReference type="PANTHER" id="PTHR11771">
    <property type="entry name" value="LIPOXYGENASE"/>
    <property type="match status" value="1"/>
</dbReference>
<evidence type="ECO:0000259" key="4">
    <source>
        <dbReference type="PROSITE" id="PS51393"/>
    </source>
</evidence>
<evidence type="ECO:0000256" key="3">
    <source>
        <dbReference type="ARBA" id="ARBA00023002"/>
    </source>
</evidence>
<reference evidence="5" key="1">
    <citation type="submission" date="2018-11" db="EMBL/GenBank/DDBJ databases">
        <title>Henneguya salminicola genome and transcriptome.</title>
        <authorList>
            <person name="Yahalomi D."/>
            <person name="Atkinson S.D."/>
            <person name="Neuhof M."/>
            <person name="Chang E.S."/>
            <person name="Philippe H."/>
            <person name="Cartwright P."/>
            <person name="Bartholomew J.L."/>
            <person name="Huchon D."/>
        </authorList>
    </citation>
    <scope>NUCLEOTIDE SEQUENCE</scope>
    <source>
        <strain evidence="5">Hz1</strain>
        <tissue evidence="5">Whole</tissue>
    </source>
</reference>
<dbReference type="PROSITE" id="PS51393">
    <property type="entry name" value="LIPOXYGENASE_3"/>
    <property type="match status" value="1"/>
</dbReference>